<evidence type="ECO:0000313" key="3">
    <source>
        <dbReference type="Proteomes" id="UP000001351"/>
    </source>
</evidence>
<protein>
    <submittedName>
        <fullName evidence="2">Uncharacterized protein</fullName>
    </submittedName>
</protein>
<dbReference type="STRING" id="378806.STAUR_5238"/>
<feature type="compositionally biased region" description="Basic and acidic residues" evidence="1">
    <location>
        <begin position="1"/>
        <end position="17"/>
    </location>
</feature>
<gene>
    <name evidence="2" type="ordered locus">STAUR_5238</name>
</gene>
<proteinExistence type="predicted"/>
<dbReference type="Proteomes" id="UP000001351">
    <property type="component" value="Chromosome"/>
</dbReference>
<feature type="region of interest" description="Disordered" evidence="1">
    <location>
        <begin position="1"/>
        <end position="90"/>
    </location>
</feature>
<accession>E3FLB7</accession>
<organism evidence="2 3">
    <name type="scientific">Stigmatella aurantiaca (strain DW4/3-1)</name>
    <dbReference type="NCBI Taxonomy" id="378806"/>
    <lineage>
        <taxon>Bacteria</taxon>
        <taxon>Pseudomonadati</taxon>
        <taxon>Myxococcota</taxon>
        <taxon>Myxococcia</taxon>
        <taxon>Myxococcales</taxon>
        <taxon>Cystobacterineae</taxon>
        <taxon>Archangiaceae</taxon>
        <taxon>Stigmatella</taxon>
    </lineage>
</organism>
<name>E3FLB7_STIAD</name>
<evidence type="ECO:0000256" key="1">
    <source>
        <dbReference type="SAM" id="MobiDB-lite"/>
    </source>
</evidence>
<dbReference type="KEGG" id="sur:STAUR_5238"/>
<evidence type="ECO:0000313" key="2">
    <source>
        <dbReference type="EMBL" id="ADO73009.1"/>
    </source>
</evidence>
<dbReference type="AlphaFoldDB" id="E3FLB7"/>
<reference evidence="2 3" key="1">
    <citation type="journal article" date="2011" name="Mol. Biol. Evol.">
        <title>Comparative genomic analysis of fruiting body formation in Myxococcales.</title>
        <authorList>
            <person name="Huntley S."/>
            <person name="Hamann N."/>
            <person name="Wegener-Feldbrugge S."/>
            <person name="Treuner-Lange A."/>
            <person name="Kube M."/>
            <person name="Reinhardt R."/>
            <person name="Klages S."/>
            <person name="Muller R."/>
            <person name="Ronning C.M."/>
            <person name="Nierman W.C."/>
            <person name="Sogaard-Andersen L."/>
        </authorList>
    </citation>
    <scope>NUCLEOTIDE SEQUENCE [LARGE SCALE GENOMIC DNA]</scope>
    <source>
        <strain evidence="2 3">DW4/3-1</strain>
    </source>
</reference>
<feature type="compositionally biased region" description="Basic and acidic residues" evidence="1">
    <location>
        <begin position="66"/>
        <end position="90"/>
    </location>
</feature>
<dbReference type="HOGENOM" id="CLU_2439351_0_0_7"/>
<sequence length="90" mass="9790">MHPRLGDSREGFPRRVPELTANPGRLGGTPCRHLVRPRSRPGNVNPPGGIQTTVERVLPGNLGSRQRGEQREDKDLTVPEPEACHDGVGP</sequence>
<dbReference type="EMBL" id="CP002271">
    <property type="protein sequence ID" value="ADO73009.1"/>
    <property type="molecule type" value="Genomic_DNA"/>
</dbReference>
<keyword evidence="3" id="KW-1185">Reference proteome</keyword>